<sequence length="187" mass="20704">MSDSEKTAAHVETASTDTGAVMPVDDDTTGNGTWRQCYITVINYSSLSTLDNPCQYTDSGRCTETPPQHIGALSFGSALFTKTPFTAQGSVGVMTYDLQHSTYKIAVMFQVPYDYNLYSNVYAVGIFDKSQECNYDLYYKMYYDPLTTFVRGEAKGPSLTYKRDHVTIVATMADFSEAVINVGVKDN</sequence>
<dbReference type="EMBL" id="VHII01000015">
    <property type="protein sequence ID" value="KAF1380099.1"/>
    <property type="molecule type" value="Genomic_DNA"/>
</dbReference>
<evidence type="ECO:0000256" key="3">
    <source>
        <dbReference type="ARBA" id="ARBA00022537"/>
    </source>
</evidence>
<dbReference type="GO" id="GO:0046931">
    <property type="term" value="P:pore complex assembly"/>
    <property type="evidence" value="ECO:0007669"/>
    <property type="project" value="InterPro"/>
</dbReference>
<dbReference type="Pfam" id="PF06369">
    <property type="entry name" value="Anemone_cytotox"/>
    <property type="match status" value="1"/>
</dbReference>
<gene>
    <name evidence="7" type="ORF">PFLUV_G00182970</name>
</gene>
<keyword evidence="4" id="KW-1053">Target membrane</keyword>
<accession>A0A6A5ENX5</accession>
<comment type="subcellular location">
    <subcellularLocation>
        <location evidence="2">Nematocyst</location>
    </subcellularLocation>
    <subcellularLocation>
        <location evidence="1">Target cell membrane</location>
    </subcellularLocation>
</comment>
<keyword evidence="8" id="KW-1185">Reference proteome</keyword>
<protein>
    <submittedName>
        <fullName evidence="7">Uncharacterized protein</fullName>
    </submittedName>
</protein>
<keyword evidence="3" id="KW-1052">Target cell membrane</keyword>
<proteinExistence type="predicted"/>
<evidence type="ECO:0000313" key="7">
    <source>
        <dbReference type="EMBL" id="KAF1380099.1"/>
    </source>
</evidence>
<evidence type="ECO:0000256" key="5">
    <source>
        <dbReference type="ARBA" id="ARBA00023331"/>
    </source>
</evidence>
<dbReference type="GO" id="GO:0046930">
    <property type="term" value="C:pore complex"/>
    <property type="evidence" value="ECO:0007669"/>
    <property type="project" value="InterPro"/>
</dbReference>
<evidence type="ECO:0000256" key="1">
    <source>
        <dbReference type="ARBA" id="ARBA00004175"/>
    </source>
</evidence>
<dbReference type="InterPro" id="IPR050677">
    <property type="entry name" value="Actinoporin_PFT"/>
</dbReference>
<dbReference type="InterPro" id="IPR015926">
    <property type="entry name" value="Cytolysin/lectin"/>
</dbReference>
<dbReference type="PANTHER" id="PTHR40388">
    <property type="entry name" value="BRYOPORIN"/>
    <property type="match status" value="1"/>
</dbReference>
<dbReference type="AlphaFoldDB" id="A0A6A5ENX5"/>
<dbReference type="GO" id="GO:0006812">
    <property type="term" value="P:monoatomic cation transport"/>
    <property type="evidence" value="ECO:0007669"/>
    <property type="project" value="InterPro"/>
</dbReference>
<dbReference type="Gene3D" id="2.60.270.20">
    <property type="entry name" value="Cytolysin/lectin"/>
    <property type="match status" value="1"/>
</dbReference>
<reference evidence="7 8" key="1">
    <citation type="submission" date="2019-06" db="EMBL/GenBank/DDBJ databases">
        <title>A chromosome-scale genome assembly of the European perch, Perca fluviatilis.</title>
        <authorList>
            <person name="Roques C."/>
            <person name="Zahm M."/>
            <person name="Cabau C."/>
            <person name="Klopp C."/>
            <person name="Bouchez O."/>
            <person name="Donnadieu C."/>
            <person name="Kuhl H."/>
            <person name="Gislard M."/>
            <person name="Guendouz S."/>
            <person name="Journot L."/>
            <person name="Haffray P."/>
            <person name="Bestin A."/>
            <person name="Morvezen R."/>
            <person name="Feron R."/>
            <person name="Wen M."/>
            <person name="Jouanno E."/>
            <person name="Herpin A."/>
            <person name="Schartl M."/>
            <person name="Postlethwait J."/>
            <person name="Schaerlinger B."/>
            <person name="Chardard D."/>
            <person name="Lecocq T."/>
            <person name="Poncet C."/>
            <person name="Jaffrelo L."/>
            <person name="Lampietro C."/>
            <person name="Guiguen Y."/>
        </authorList>
    </citation>
    <scope>NUCLEOTIDE SEQUENCE [LARGE SCALE GENOMIC DNA]</scope>
    <source>
        <tissue evidence="7">Blood</tissue>
    </source>
</reference>
<keyword evidence="4" id="KW-0472">Membrane</keyword>
<keyword evidence="5" id="KW-0166">Nematocyst</keyword>
<evidence type="ECO:0000256" key="6">
    <source>
        <dbReference type="SAM" id="MobiDB-lite"/>
    </source>
</evidence>
<feature type="region of interest" description="Disordered" evidence="6">
    <location>
        <begin position="1"/>
        <end position="27"/>
    </location>
</feature>
<evidence type="ECO:0000313" key="8">
    <source>
        <dbReference type="Proteomes" id="UP000465112"/>
    </source>
</evidence>
<dbReference type="Proteomes" id="UP000465112">
    <property type="component" value="Chromosome 15"/>
</dbReference>
<dbReference type="InterPro" id="IPR009104">
    <property type="entry name" value="Anemon_actinoporin-like"/>
</dbReference>
<dbReference type="GO" id="GO:0044218">
    <property type="term" value="C:other organism cell membrane"/>
    <property type="evidence" value="ECO:0007669"/>
    <property type="project" value="UniProtKB-KW"/>
</dbReference>
<evidence type="ECO:0000256" key="4">
    <source>
        <dbReference type="ARBA" id="ARBA00023298"/>
    </source>
</evidence>
<organism evidence="7 8">
    <name type="scientific">Perca fluviatilis</name>
    <name type="common">European perch</name>
    <dbReference type="NCBI Taxonomy" id="8168"/>
    <lineage>
        <taxon>Eukaryota</taxon>
        <taxon>Metazoa</taxon>
        <taxon>Chordata</taxon>
        <taxon>Craniata</taxon>
        <taxon>Vertebrata</taxon>
        <taxon>Euteleostomi</taxon>
        <taxon>Actinopterygii</taxon>
        <taxon>Neopterygii</taxon>
        <taxon>Teleostei</taxon>
        <taxon>Neoteleostei</taxon>
        <taxon>Acanthomorphata</taxon>
        <taxon>Eupercaria</taxon>
        <taxon>Perciformes</taxon>
        <taxon>Percoidei</taxon>
        <taxon>Percidae</taxon>
        <taxon>Percinae</taxon>
        <taxon>Perca</taxon>
    </lineage>
</organism>
<name>A0A6A5ENX5_PERFL</name>
<evidence type="ECO:0000256" key="2">
    <source>
        <dbReference type="ARBA" id="ARBA00004532"/>
    </source>
</evidence>
<dbReference type="GO" id="GO:0015267">
    <property type="term" value="F:channel activity"/>
    <property type="evidence" value="ECO:0007669"/>
    <property type="project" value="InterPro"/>
</dbReference>
<dbReference type="GO" id="GO:0051715">
    <property type="term" value="P:cytolysis in another organism"/>
    <property type="evidence" value="ECO:0007669"/>
    <property type="project" value="InterPro"/>
</dbReference>
<dbReference type="PANTHER" id="PTHR40388:SF2">
    <property type="entry name" value="ACTINOPORIN-LIKE PROTEIN"/>
    <property type="match status" value="1"/>
</dbReference>
<dbReference type="SUPFAM" id="SSF63724">
    <property type="entry name" value="Cytolysin/lectin"/>
    <property type="match status" value="1"/>
</dbReference>
<comment type="caution">
    <text evidence="7">The sequence shown here is derived from an EMBL/GenBank/DDBJ whole genome shotgun (WGS) entry which is preliminary data.</text>
</comment>
<dbReference type="GO" id="GO:0042151">
    <property type="term" value="C:nematocyst"/>
    <property type="evidence" value="ECO:0007669"/>
    <property type="project" value="UniProtKB-SubCell"/>
</dbReference>